<proteinExistence type="predicted"/>
<dbReference type="EMBL" id="JALJXV010000005">
    <property type="protein sequence ID" value="MCP1675139.1"/>
    <property type="molecule type" value="Genomic_DNA"/>
</dbReference>
<organism evidence="3 4">
    <name type="scientific">Natronocella acetinitrilica</name>
    <dbReference type="NCBI Taxonomy" id="414046"/>
    <lineage>
        <taxon>Bacteria</taxon>
        <taxon>Pseudomonadati</taxon>
        <taxon>Pseudomonadota</taxon>
        <taxon>Gammaproteobacteria</taxon>
        <taxon>Chromatiales</taxon>
        <taxon>Ectothiorhodospiraceae</taxon>
        <taxon>Natronocella</taxon>
    </lineage>
</organism>
<evidence type="ECO:0000313" key="4">
    <source>
        <dbReference type="Proteomes" id="UP001205843"/>
    </source>
</evidence>
<dbReference type="Proteomes" id="UP001205843">
    <property type="component" value="Unassembled WGS sequence"/>
</dbReference>
<reference evidence="3" key="1">
    <citation type="submission" date="2022-03" db="EMBL/GenBank/DDBJ databases">
        <title>Genomic Encyclopedia of Type Strains, Phase III (KMG-III): the genomes of soil and plant-associated and newly described type strains.</title>
        <authorList>
            <person name="Whitman W."/>
        </authorList>
    </citation>
    <scope>NUCLEOTIDE SEQUENCE</scope>
    <source>
        <strain evidence="3">ANL 6-2</strain>
    </source>
</reference>
<dbReference type="SUPFAM" id="SSF51556">
    <property type="entry name" value="Metallo-dependent hydrolases"/>
    <property type="match status" value="1"/>
</dbReference>
<dbReference type="InterPro" id="IPR004722">
    <property type="entry name" value="DHOase"/>
</dbReference>
<dbReference type="GO" id="GO:0004151">
    <property type="term" value="F:dihydroorotase activity"/>
    <property type="evidence" value="ECO:0007669"/>
    <property type="project" value="UniProtKB-EC"/>
</dbReference>
<dbReference type="GO" id="GO:0004038">
    <property type="term" value="F:allantoinase activity"/>
    <property type="evidence" value="ECO:0007669"/>
    <property type="project" value="TreeGrafter"/>
</dbReference>
<dbReference type="Pfam" id="PF12890">
    <property type="entry name" value="DHOase"/>
    <property type="match status" value="1"/>
</dbReference>
<gene>
    <name evidence="3" type="ORF">J2T57_002287</name>
</gene>
<name>A0AAE3KBY1_9GAMM</name>
<feature type="domain" description="Dihydroorotase catalytic" evidence="2">
    <location>
        <begin position="52"/>
        <end position="237"/>
    </location>
</feature>
<dbReference type="GO" id="GO:0046872">
    <property type="term" value="F:metal ion binding"/>
    <property type="evidence" value="ECO:0007669"/>
    <property type="project" value="InterPro"/>
</dbReference>
<evidence type="ECO:0000313" key="3">
    <source>
        <dbReference type="EMBL" id="MCP1675139.1"/>
    </source>
</evidence>
<keyword evidence="1" id="KW-0665">Pyrimidine biosynthesis</keyword>
<dbReference type="GO" id="GO:0006221">
    <property type="term" value="P:pyrimidine nucleotide biosynthetic process"/>
    <property type="evidence" value="ECO:0007669"/>
    <property type="project" value="UniProtKB-KW"/>
</dbReference>
<dbReference type="NCBIfam" id="NF005791">
    <property type="entry name" value="PRK07627.1"/>
    <property type="match status" value="1"/>
</dbReference>
<dbReference type="InterPro" id="IPR050138">
    <property type="entry name" value="DHOase/Allantoinase_Hydrolase"/>
</dbReference>
<sequence length="432" mass="46029">MKRIHIKGGRVVDPASGLDAVTDLCIAEKRFVGIGATPDGFVADQVIDATGLLVIPGLIDLGTHLREPGEEHKATIASEVTAAARAGVTCLCPSPATDPVTDTTAVVELITRRARQTRMTRVMPIGALTRGLEGRQLSEMAALKAAGCVAVSDGGRPVTNTLVLRRALEYAATHDLTVILTPQDPDLTDGSWMHEGWVSTRMGVPGIPVAAETAALARYLALVEETGTRTHFARLSSARGMTMLARARQSGLPVSADVAMHHLFLSDMDVSGFNPLCHVLPPLRNDGDRAALREAVASGTIQAICSDHQPHDPDAKAGTLLASEPGISGIDTLLALTLRLVEDKVMDLRSALARVTCDAADVLGVPRGRITEGRSADLCLLDPEEPWWLTSESMASRGRNSPFLGWELTGRVRWTLLEGRVLHPSPELDESA</sequence>
<dbReference type="GO" id="GO:0006145">
    <property type="term" value="P:purine nucleobase catabolic process"/>
    <property type="evidence" value="ECO:0007669"/>
    <property type="project" value="TreeGrafter"/>
</dbReference>
<keyword evidence="4" id="KW-1185">Reference proteome</keyword>
<dbReference type="CDD" id="cd01317">
    <property type="entry name" value="DHOase_IIa"/>
    <property type="match status" value="1"/>
</dbReference>
<evidence type="ECO:0000256" key="1">
    <source>
        <dbReference type="ARBA" id="ARBA00022975"/>
    </source>
</evidence>
<dbReference type="PANTHER" id="PTHR43668">
    <property type="entry name" value="ALLANTOINASE"/>
    <property type="match status" value="1"/>
</dbReference>
<protein>
    <submittedName>
        <fullName evidence="3">Dihydroorotase</fullName>
        <ecNumber evidence="3">3.5.2.3</ecNumber>
    </submittedName>
</protein>
<dbReference type="Gene3D" id="3.20.20.140">
    <property type="entry name" value="Metal-dependent hydrolases"/>
    <property type="match status" value="1"/>
</dbReference>
<evidence type="ECO:0000259" key="2">
    <source>
        <dbReference type="Pfam" id="PF12890"/>
    </source>
</evidence>
<dbReference type="PANTHER" id="PTHR43668:SF2">
    <property type="entry name" value="ALLANTOINASE"/>
    <property type="match status" value="1"/>
</dbReference>
<dbReference type="InterPro" id="IPR011059">
    <property type="entry name" value="Metal-dep_hydrolase_composite"/>
</dbReference>
<dbReference type="AlphaFoldDB" id="A0AAE3KBY1"/>
<dbReference type="NCBIfam" id="TIGR00857">
    <property type="entry name" value="pyrC_multi"/>
    <property type="match status" value="1"/>
</dbReference>
<dbReference type="Gene3D" id="2.30.40.10">
    <property type="entry name" value="Urease, subunit C, domain 1"/>
    <property type="match status" value="1"/>
</dbReference>
<dbReference type="EC" id="3.5.2.3" evidence="3"/>
<accession>A0AAE3KBY1</accession>
<dbReference type="InterPro" id="IPR032466">
    <property type="entry name" value="Metal_Hydrolase"/>
</dbReference>
<dbReference type="GO" id="GO:0005737">
    <property type="term" value="C:cytoplasm"/>
    <property type="evidence" value="ECO:0007669"/>
    <property type="project" value="TreeGrafter"/>
</dbReference>
<keyword evidence="3" id="KW-0378">Hydrolase</keyword>
<dbReference type="SUPFAM" id="SSF51338">
    <property type="entry name" value="Composite domain of metallo-dependent hydrolases"/>
    <property type="match status" value="1"/>
</dbReference>
<dbReference type="RefSeq" id="WP_253478130.1">
    <property type="nucleotide sequence ID" value="NZ_JALJXV010000005.1"/>
</dbReference>
<dbReference type="InterPro" id="IPR024403">
    <property type="entry name" value="DHOase_cat"/>
</dbReference>
<comment type="caution">
    <text evidence="3">The sequence shown here is derived from an EMBL/GenBank/DDBJ whole genome shotgun (WGS) entry which is preliminary data.</text>
</comment>